<keyword evidence="8" id="KW-1185">Reference proteome</keyword>
<proteinExistence type="inferred from homology"/>
<evidence type="ECO:0000256" key="2">
    <source>
        <dbReference type="ARBA" id="ARBA00008854"/>
    </source>
</evidence>
<protein>
    <submittedName>
        <fullName evidence="7">LemA family protein</fullName>
    </submittedName>
</protein>
<evidence type="ECO:0000256" key="3">
    <source>
        <dbReference type="ARBA" id="ARBA00022692"/>
    </source>
</evidence>
<organism evidence="7 8">
    <name type="scientific">Ideonella paludis</name>
    <dbReference type="NCBI Taxonomy" id="1233411"/>
    <lineage>
        <taxon>Bacteria</taxon>
        <taxon>Pseudomonadati</taxon>
        <taxon>Pseudomonadota</taxon>
        <taxon>Betaproteobacteria</taxon>
        <taxon>Burkholderiales</taxon>
        <taxon>Sphaerotilaceae</taxon>
        <taxon>Ideonella</taxon>
    </lineage>
</organism>
<keyword evidence="5 6" id="KW-0472">Membrane</keyword>
<dbReference type="Proteomes" id="UP000672097">
    <property type="component" value="Unassembled WGS sequence"/>
</dbReference>
<accession>A0ABS5DS02</accession>
<sequence length="193" mass="21182">MSGAGLDAASQFSSWAWLLRAVLLAVLLFWVVGAYNRLTRLRSAIGAAWGQIDEQLARRAAALDSLLELVREPLADEVTTLSALAAAQERQQQAARAVRAKPHLAAALQAWQLAESELASPLARLQALLEHRRDFEGAEAVRPLIRQLVELVPRMSYARQGFNDAAAAYNAAVQEFPTRLLQRPFGFRPTASL</sequence>
<dbReference type="PANTHER" id="PTHR34478:SF2">
    <property type="entry name" value="MEMBRANE PROTEIN"/>
    <property type="match status" value="1"/>
</dbReference>
<name>A0ABS5DS02_9BURK</name>
<comment type="subcellular location">
    <subcellularLocation>
        <location evidence="1">Membrane</location>
        <topology evidence="1">Single-pass membrane protein</topology>
    </subcellularLocation>
</comment>
<dbReference type="RefSeq" id="WP_210805343.1">
    <property type="nucleotide sequence ID" value="NZ_JAGQDG010000001.1"/>
</dbReference>
<dbReference type="Pfam" id="PF04011">
    <property type="entry name" value="LemA"/>
    <property type="match status" value="1"/>
</dbReference>
<comment type="similarity">
    <text evidence="2">Belongs to the LemA family.</text>
</comment>
<dbReference type="InterPro" id="IPR007156">
    <property type="entry name" value="MamQ_LemA"/>
</dbReference>
<keyword evidence="3 6" id="KW-0812">Transmembrane</keyword>
<reference evidence="7 8" key="1">
    <citation type="submission" date="2021-04" db="EMBL/GenBank/DDBJ databases">
        <title>The genome sequence of type strain Ideonella paludis KCTC 32238.</title>
        <authorList>
            <person name="Liu Y."/>
        </authorList>
    </citation>
    <scope>NUCLEOTIDE SEQUENCE [LARGE SCALE GENOMIC DNA]</scope>
    <source>
        <strain evidence="7 8">KCTC 32238</strain>
    </source>
</reference>
<evidence type="ECO:0000256" key="4">
    <source>
        <dbReference type="ARBA" id="ARBA00022989"/>
    </source>
</evidence>
<comment type="caution">
    <text evidence="7">The sequence shown here is derived from an EMBL/GenBank/DDBJ whole genome shotgun (WGS) entry which is preliminary data.</text>
</comment>
<dbReference type="EMBL" id="JAGQDG010000001">
    <property type="protein sequence ID" value="MBQ0933928.1"/>
    <property type="molecule type" value="Genomic_DNA"/>
</dbReference>
<evidence type="ECO:0000256" key="6">
    <source>
        <dbReference type="SAM" id="Phobius"/>
    </source>
</evidence>
<evidence type="ECO:0000313" key="7">
    <source>
        <dbReference type="EMBL" id="MBQ0933928.1"/>
    </source>
</evidence>
<evidence type="ECO:0000313" key="8">
    <source>
        <dbReference type="Proteomes" id="UP000672097"/>
    </source>
</evidence>
<evidence type="ECO:0000256" key="5">
    <source>
        <dbReference type="ARBA" id="ARBA00023136"/>
    </source>
</evidence>
<keyword evidence="4 6" id="KW-1133">Transmembrane helix</keyword>
<dbReference type="Gene3D" id="1.20.1440.20">
    <property type="entry name" value="LemA-like domain"/>
    <property type="match status" value="1"/>
</dbReference>
<gene>
    <name evidence="7" type="ORF">KAK11_01220</name>
</gene>
<evidence type="ECO:0000256" key="1">
    <source>
        <dbReference type="ARBA" id="ARBA00004167"/>
    </source>
</evidence>
<dbReference type="PANTHER" id="PTHR34478">
    <property type="entry name" value="PROTEIN LEMA"/>
    <property type="match status" value="1"/>
</dbReference>
<dbReference type="InterPro" id="IPR023353">
    <property type="entry name" value="LemA-like_dom_sf"/>
</dbReference>
<feature type="transmembrane region" description="Helical" evidence="6">
    <location>
        <begin position="15"/>
        <end position="35"/>
    </location>
</feature>
<dbReference type="SUPFAM" id="SSF140478">
    <property type="entry name" value="LemA-like"/>
    <property type="match status" value="1"/>
</dbReference>